<protein>
    <submittedName>
        <fullName evidence="7">Sigma-70 family RNA polymerase sigma factor</fullName>
    </submittedName>
</protein>
<feature type="domain" description="RNA polymerase sigma-70 region 2" evidence="5">
    <location>
        <begin position="17"/>
        <end position="80"/>
    </location>
</feature>
<keyword evidence="2" id="KW-0805">Transcription regulation</keyword>
<evidence type="ECO:0000256" key="3">
    <source>
        <dbReference type="ARBA" id="ARBA00023082"/>
    </source>
</evidence>
<dbReference type="InterPro" id="IPR052704">
    <property type="entry name" value="ECF_Sigma-70_Domain"/>
</dbReference>
<keyword evidence="4" id="KW-0804">Transcription</keyword>
<name>A0ABT1DW43_9ACTN</name>
<evidence type="ECO:0000256" key="4">
    <source>
        <dbReference type="ARBA" id="ARBA00023163"/>
    </source>
</evidence>
<dbReference type="InterPro" id="IPR013249">
    <property type="entry name" value="RNA_pol_sigma70_r4_t2"/>
</dbReference>
<dbReference type="EMBL" id="JAMYJR010000027">
    <property type="protein sequence ID" value="MCO8273866.1"/>
    <property type="molecule type" value="Genomic_DNA"/>
</dbReference>
<reference evidence="7 8" key="1">
    <citation type="submission" date="2022-06" db="EMBL/GenBank/DDBJ databases">
        <title>New Species of the Genus Actinoplanes, ActinopZanes ferrugineus.</title>
        <authorList>
            <person name="Ding P."/>
        </authorList>
    </citation>
    <scope>NUCLEOTIDE SEQUENCE [LARGE SCALE GENOMIC DNA]</scope>
    <source>
        <strain evidence="7 8">TRM88003</strain>
    </source>
</reference>
<evidence type="ECO:0000313" key="8">
    <source>
        <dbReference type="Proteomes" id="UP001523369"/>
    </source>
</evidence>
<dbReference type="InterPro" id="IPR013324">
    <property type="entry name" value="RNA_pol_sigma_r3/r4-like"/>
</dbReference>
<gene>
    <name evidence="7" type="ORF">M1L60_25030</name>
</gene>
<keyword evidence="3" id="KW-0731">Sigma factor</keyword>
<dbReference type="Gene3D" id="1.10.1740.10">
    <property type="match status" value="1"/>
</dbReference>
<dbReference type="SUPFAM" id="SSF88659">
    <property type="entry name" value="Sigma3 and sigma4 domains of RNA polymerase sigma factors"/>
    <property type="match status" value="1"/>
</dbReference>
<dbReference type="NCBIfam" id="TIGR02937">
    <property type="entry name" value="sigma70-ECF"/>
    <property type="match status" value="1"/>
</dbReference>
<comment type="caution">
    <text evidence="7">The sequence shown here is derived from an EMBL/GenBank/DDBJ whole genome shotgun (WGS) entry which is preliminary data.</text>
</comment>
<dbReference type="InterPro" id="IPR014284">
    <property type="entry name" value="RNA_pol_sigma-70_dom"/>
</dbReference>
<keyword evidence="8" id="KW-1185">Reference proteome</keyword>
<dbReference type="Pfam" id="PF08281">
    <property type="entry name" value="Sigma70_r4_2"/>
    <property type="match status" value="1"/>
</dbReference>
<dbReference type="PANTHER" id="PTHR30173">
    <property type="entry name" value="SIGMA 19 FACTOR"/>
    <property type="match status" value="1"/>
</dbReference>
<dbReference type="Gene3D" id="1.10.10.10">
    <property type="entry name" value="Winged helix-like DNA-binding domain superfamily/Winged helix DNA-binding domain"/>
    <property type="match status" value="1"/>
</dbReference>
<dbReference type="InterPro" id="IPR013325">
    <property type="entry name" value="RNA_pol_sigma_r2"/>
</dbReference>
<accession>A0ABT1DW43</accession>
<sequence length="220" mass="23999">MSYPSADLLEPEAVADFESVRSRLFGIAYQRLGRAADAEDVVQNVWVRWQGADRAQVRSRVAFLSTITTRIALNAATSAWSRHETTMDGWLPDPPVESADPAVEVERDDALRGAVRLLVDRLTRAERAVYVLREAFGYPFGEIARLLGLTESSARQTAVRARRNLTERRPAAGDPAEGDGLFEAFRVAARGGGMAGLIEVLTGDSAPGRFAGKGQARTQR</sequence>
<evidence type="ECO:0000313" key="7">
    <source>
        <dbReference type="EMBL" id="MCO8273866.1"/>
    </source>
</evidence>
<dbReference type="SUPFAM" id="SSF88946">
    <property type="entry name" value="Sigma2 domain of RNA polymerase sigma factors"/>
    <property type="match status" value="1"/>
</dbReference>
<dbReference type="InterPro" id="IPR007627">
    <property type="entry name" value="RNA_pol_sigma70_r2"/>
</dbReference>
<dbReference type="Pfam" id="PF04542">
    <property type="entry name" value="Sigma70_r2"/>
    <property type="match status" value="1"/>
</dbReference>
<dbReference type="InterPro" id="IPR036388">
    <property type="entry name" value="WH-like_DNA-bd_sf"/>
</dbReference>
<comment type="similarity">
    <text evidence="1">Belongs to the sigma-70 factor family. ECF subfamily.</text>
</comment>
<dbReference type="Proteomes" id="UP001523369">
    <property type="component" value="Unassembled WGS sequence"/>
</dbReference>
<evidence type="ECO:0000256" key="1">
    <source>
        <dbReference type="ARBA" id="ARBA00010641"/>
    </source>
</evidence>
<feature type="domain" description="RNA polymerase sigma factor 70 region 4 type 2" evidence="6">
    <location>
        <begin position="113"/>
        <end position="165"/>
    </location>
</feature>
<evidence type="ECO:0000259" key="5">
    <source>
        <dbReference type="Pfam" id="PF04542"/>
    </source>
</evidence>
<organism evidence="7 8">
    <name type="scientific">Paractinoplanes aksuensis</name>
    <dbReference type="NCBI Taxonomy" id="2939490"/>
    <lineage>
        <taxon>Bacteria</taxon>
        <taxon>Bacillati</taxon>
        <taxon>Actinomycetota</taxon>
        <taxon>Actinomycetes</taxon>
        <taxon>Micromonosporales</taxon>
        <taxon>Micromonosporaceae</taxon>
        <taxon>Paractinoplanes</taxon>
    </lineage>
</organism>
<proteinExistence type="inferred from homology"/>
<evidence type="ECO:0000256" key="2">
    <source>
        <dbReference type="ARBA" id="ARBA00023015"/>
    </source>
</evidence>
<evidence type="ECO:0000259" key="6">
    <source>
        <dbReference type="Pfam" id="PF08281"/>
    </source>
</evidence>
<dbReference type="PANTHER" id="PTHR30173:SF36">
    <property type="entry name" value="ECF RNA POLYMERASE SIGMA FACTOR SIGJ"/>
    <property type="match status" value="1"/>
</dbReference>
<dbReference type="RefSeq" id="WP_253239943.1">
    <property type="nucleotide sequence ID" value="NZ_JAMYJR010000027.1"/>
</dbReference>